<dbReference type="AlphaFoldDB" id="A0A7W5E0N4"/>
<evidence type="ECO:0000313" key="2">
    <source>
        <dbReference type="Proteomes" id="UP000536179"/>
    </source>
</evidence>
<comment type="caution">
    <text evidence="1">The sequence shown here is derived from an EMBL/GenBank/DDBJ whole genome shotgun (WGS) entry which is preliminary data.</text>
</comment>
<evidence type="ECO:0000313" key="1">
    <source>
        <dbReference type="EMBL" id="MBB3207092.1"/>
    </source>
</evidence>
<sequence>MALSDEKRKRTLEWEREPGKTVGRQLLTGEKRKNLTVIEDRTIETGNRSTTMPINETR</sequence>
<keyword evidence="2" id="KW-1185">Reference proteome</keyword>
<dbReference type="EMBL" id="JACHXU010000009">
    <property type="protein sequence ID" value="MBB3207092.1"/>
    <property type="molecule type" value="Genomic_DNA"/>
</dbReference>
<accession>A0A7W5E0N4</accession>
<organism evidence="1 2">
    <name type="scientific">Aporhodopirellula rubra</name>
    <dbReference type="NCBI Taxonomy" id="980271"/>
    <lineage>
        <taxon>Bacteria</taxon>
        <taxon>Pseudomonadati</taxon>
        <taxon>Planctomycetota</taxon>
        <taxon>Planctomycetia</taxon>
        <taxon>Pirellulales</taxon>
        <taxon>Pirellulaceae</taxon>
        <taxon>Aporhodopirellula</taxon>
    </lineage>
</organism>
<reference evidence="1 2" key="1">
    <citation type="submission" date="2020-08" db="EMBL/GenBank/DDBJ databases">
        <title>Genomic Encyclopedia of Type Strains, Phase III (KMG-III): the genomes of soil and plant-associated and newly described type strains.</title>
        <authorList>
            <person name="Whitman W."/>
        </authorList>
    </citation>
    <scope>NUCLEOTIDE SEQUENCE [LARGE SCALE GENOMIC DNA]</scope>
    <source>
        <strain evidence="1 2">CECT 8075</strain>
    </source>
</reference>
<protein>
    <submittedName>
        <fullName evidence="1">Uncharacterized protein</fullName>
    </submittedName>
</protein>
<proteinExistence type="predicted"/>
<dbReference type="Proteomes" id="UP000536179">
    <property type="component" value="Unassembled WGS sequence"/>
</dbReference>
<gene>
    <name evidence="1" type="ORF">FHS27_002911</name>
</gene>
<name>A0A7W5E0N4_9BACT</name>